<evidence type="ECO:0000313" key="1">
    <source>
        <dbReference type="EMBL" id="CAD7659425.1"/>
    </source>
</evidence>
<accession>A0A7R9QW71</accession>
<sequence length="103" mass="11359">MSVKFVGVYGKWDVDKDGVGVIYCAECKNSTEGVKVIATFKQCIGAYPTGQEINKQGDQLKAKGTDTCITEFNKYIDSTKGKEDKDQDKLKACAQSLFKANEF</sequence>
<gene>
    <name evidence="1" type="ORF">ONB1V03_LOCUS16021</name>
</gene>
<dbReference type="EMBL" id="OC932177">
    <property type="protein sequence ID" value="CAD7659425.1"/>
    <property type="molecule type" value="Genomic_DNA"/>
</dbReference>
<dbReference type="Proteomes" id="UP000728032">
    <property type="component" value="Unassembled WGS sequence"/>
</dbReference>
<name>A0A7R9QW71_9ACAR</name>
<dbReference type="AlphaFoldDB" id="A0A7R9QW71"/>
<evidence type="ECO:0000313" key="2">
    <source>
        <dbReference type="Proteomes" id="UP000728032"/>
    </source>
</evidence>
<protein>
    <submittedName>
        <fullName evidence="1">Uncharacterized protein</fullName>
    </submittedName>
</protein>
<reference evidence="1" key="1">
    <citation type="submission" date="2020-11" db="EMBL/GenBank/DDBJ databases">
        <authorList>
            <person name="Tran Van P."/>
        </authorList>
    </citation>
    <scope>NUCLEOTIDE SEQUENCE</scope>
</reference>
<organism evidence="1">
    <name type="scientific">Oppiella nova</name>
    <dbReference type="NCBI Taxonomy" id="334625"/>
    <lineage>
        <taxon>Eukaryota</taxon>
        <taxon>Metazoa</taxon>
        <taxon>Ecdysozoa</taxon>
        <taxon>Arthropoda</taxon>
        <taxon>Chelicerata</taxon>
        <taxon>Arachnida</taxon>
        <taxon>Acari</taxon>
        <taxon>Acariformes</taxon>
        <taxon>Sarcoptiformes</taxon>
        <taxon>Oribatida</taxon>
        <taxon>Brachypylina</taxon>
        <taxon>Oppioidea</taxon>
        <taxon>Oppiidae</taxon>
        <taxon>Oppiella</taxon>
    </lineage>
</organism>
<dbReference type="EMBL" id="CAJPVJ010017352">
    <property type="protein sequence ID" value="CAG2176587.1"/>
    <property type="molecule type" value="Genomic_DNA"/>
</dbReference>
<proteinExistence type="predicted"/>
<keyword evidence="2" id="KW-1185">Reference proteome</keyword>